<dbReference type="GO" id="GO:0003677">
    <property type="term" value="F:DNA binding"/>
    <property type="evidence" value="ECO:0007669"/>
    <property type="project" value="InterPro"/>
</dbReference>
<dbReference type="SUPFAM" id="SSF88946">
    <property type="entry name" value="Sigma2 domain of RNA polymerase sigma factors"/>
    <property type="match status" value="1"/>
</dbReference>
<reference evidence="7 8" key="1">
    <citation type="submission" date="2019-12" db="EMBL/GenBank/DDBJ databases">
        <title>Rhizobium genotypes associated with high levels of biological nitrogen fixation by grain legumes in a temperate-maritime cropping system.</title>
        <authorList>
            <person name="Maluk M."/>
            <person name="Francesc Ferrando Molina F."/>
            <person name="Lopez Del Egido L."/>
            <person name="Lafos M."/>
            <person name="Langarica-Fuentes A."/>
            <person name="Gebre Yohannes G."/>
            <person name="Young M.W."/>
            <person name="Martin P."/>
            <person name="Gantlett R."/>
            <person name="Kenicer G."/>
            <person name="Hawes C."/>
            <person name="Begg G.S."/>
            <person name="Quilliam R.S."/>
            <person name="Squire G.R."/>
            <person name="Poole P.S."/>
            <person name="Young P.W."/>
            <person name="Iannetta P.M."/>
            <person name="James E.K."/>
        </authorList>
    </citation>
    <scope>NUCLEOTIDE SEQUENCE [LARGE SCALE GENOMIC DNA]</scope>
    <source>
        <strain evidence="7 8">JHI1118</strain>
    </source>
</reference>
<protein>
    <submittedName>
        <fullName evidence="7">Sigma-70 family RNA polymerase sigma factor</fullName>
    </submittedName>
</protein>
<feature type="domain" description="RNA polymerase sigma-70 region 2" evidence="5">
    <location>
        <begin position="11"/>
        <end position="77"/>
    </location>
</feature>
<dbReference type="AlphaFoldDB" id="A0A6L9U8E1"/>
<feature type="domain" description="RNA polymerase sigma factor 70 region 4 type 2" evidence="6">
    <location>
        <begin position="109"/>
        <end position="160"/>
    </location>
</feature>
<keyword evidence="2" id="KW-0805">Transcription regulation</keyword>
<dbReference type="CDD" id="cd06171">
    <property type="entry name" value="Sigma70_r4"/>
    <property type="match status" value="1"/>
</dbReference>
<proteinExistence type="inferred from homology"/>
<comment type="caution">
    <text evidence="7">The sequence shown here is derived from an EMBL/GenBank/DDBJ whole genome shotgun (WGS) entry which is preliminary data.</text>
</comment>
<dbReference type="GO" id="GO:0016987">
    <property type="term" value="F:sigma factor activity"/>
    <property type="evidence" value="ECO:0007669"/>
    <property type="project" value="UniProtKB-KW"/>
</dbReference>
<evidence type="ECO:0000259" key="6">
    <source>
        <dbReference type="Pfam" id="PF08281"/>
    </source>
</evidence>
<dbReference type="SUPFAM" id="SSF88659">
    <property type="entry name" value="Sigma3 and sigma4 domains of RNA polymerase sigma factors"/>
    <property type="match status" value="1"/>
</dbReference>
<dbReference type="Pfam" id="PF08281">
    <property type="entry name" value="Sigma70_r4_2"/>
    <property type="match status" value="1"/>
</dbReference>
<dbReference type="InterPro" id="IPR007627">
    <property type="entry name" value="RNA_pol_sigma70_r2"/>
</dbReference>
<dbReference type="InterPro" id="IPR013249">
    <property type="entry name" value="RNA_pol_sigma70_r4_t2"/>
</dbReference>
<name>A0A6L9U8E1_9HYPH</name>
<accession>A0A6L9U8E1</accession>
<dbReference type="EMBL" id="WUEY01000008">
    <property type="protein sequence ID" value="NEI71694.1"/>
    <property type="molecule type" value="Genomic_DNA"/>
</dbReference>
<dbReference type="Gene3D" id="1.10.1740.10">
    <property type="match status" value="1"/>
</dbReference>
<dbReference type="Gene3D" id="1.10.10.10">
    <property type="entry name" value="Winged helix-like DNA-binding domain superfamily/Winged helix DNA-binding domain"/>
    <property type="match status" value="1"/>
</dbReference>
<dbReference type="PANTHER" id="PTHR43133:SF63">
    <property type="entry name" value="RNA POLYMERASE SIGMA FACTOR FECI-RELATED"/>
    <property type="match status" value="1"/>
</dbReference>
<dbReference type="PANTHER" id="PTHR43133">
    <property type="entry name" value="RNA POLYMERASE ECF-TYPE SIGMA FACTO"/>
    <property type="match status" value="1"/>
</dbReference>
<organism evidence="7 8">
    <name type="scientific">Rhizobium lusitanum</name>
    <dbReference type="NCBI Taxonomy" id="293958"/>
    <lineage>
        <taxon>Bacteria</taxon>
        <taxon>Pseudomonadati</taxon>
        <taxon>Pseudomonadota</taxon>
        <taxon>Alphaproteobacteria</taxon>
        <taxon>Hyphomicrobiales</taxon>
        <taxon>Rhizobiaceae</taxon>
        <taxon>Rhizobium/Agrobacterium group</taxon>
        <taxon>Rhizobium</taxon>
    </lineage>
</organism>
<dbReference type="Proteomes" id="UP000483035">
    <property type="component" value="Unassembled WGS sequence"/>
</dbReference>
<evidence type="ECO:0000313" key="8">
    <source>
        <dbReference type="Proteomes" id="UP000483035"/>
    </source>
</evidence>
<dbReference type="Pfam" id="PF04542">
    <property type="entry name" value="Sigma70_r2"/>
    <property type="match status" value="1"/>
</dbReference>
<dbReference type="RefSeq" id="WP_163988292.1">
    <property type="nucleotide sequence ID" value="NZ_WUEY01000008.1"/>
</dbReference>
<dbReference type="InterPro" id="IPR014284">
    <property type="entry name" value="RNA_pol_sigma-70_dom"/>
</dbReference>
<evidence type="ECO:0000256" key="4">
    <source>
        <dbReference type="ARBA" id="ARBA00023163"/>
    </source>
</evidence>
<dbReference type="InterPro" id="IPR039425">
    <property type="entry name" value="RNA_pol_sigma-70-like"/>
</dbReference>
<comment type="similarity">
    <text evidence="1">Belongs to the sigma-70 factor family. ECF subfamily.</text>
</comment>
<keyword evidence="3" id="KW-0731">Sigma factor</keyword>
<dbReference type="InterPro" id="IPR013325">
    <property type="entry name" value="RNA_pol_sigma_r2"/>
</dbReference>
<evidence type="ECO:0000256" key="2">
    <source>
        <dbReference type="ARBA" id="ARBA00023015"/>
    </source>
</evidence>
<dbReference type="InterPro" id="IPR013324">
    <property type="entry name" value="RNA_pol_sigma_r3/r4-like"/>
</dbReference>
<dbReference type="GO" id="GO:0006352">
    <property type="term" value="P:DNA-templated transcription initiation"/>
    <property type="evidence" value="ECO:0007669"/>
    <property type="project" value="InterPro"/>
</dbReference>
<dbReference type="InterPro" id="IPR036388">
    <property type="entry name" value="WH-like_DNA-bd_sf"/>
</dbReference>
<dbReference type="NCBIfam" id="TIGR02937">
    <property type="entry name" value="sigma70-ECF"/>
    <property type="match status" value="1"/>
</dbReference>
<evidence type="ECO:0000313" key="7">
    <source>
        <dbReference type="EMBL" id="NEI71694.1"/>
    </source>
</evidence>
<keyword evidence="4" id="KW-0804">Transcription</keyword>
<sequence>MTSWGSKIGRLFVEHHRRLEALVRRSVRNRETAADIVQDVFVRALAAGPRATAEDDRNVLYAAARNAAIEHHRREHRRAEIISGVLPEQMHASTSSTEAGLEARQALSALDEALAALSPKCRDIFLMRRVDGLSNKEIARLQGISINSVEKHIARALRHCQASLADHIREEN</sequence>
<evidence type="ECO:0000256" key="1">
    <source>
        <dbReference type="ARBA" id="ARBA00010641"/>
    </source>
</evidence>
<evidence type="ECO:0000259" key="5">
    <source>
        <dbReference type="Pfam" id="PF04542"/>
    </source>
</evidence>
<evidence type="ECO:0000256" key="3">
    <source>
        <dbReference type="ARBA" id="ARBA00023082"/>
    </source>
</evidence>
<gene>
    <name evidence="7" type="ORF">GR212_19095</name>
</gene>